<organism evidence="3 4">
    <name type="scientific">Candidatus Cohnella colombiensis</name>
    <dbReference type="NCBI Taxonomy" id="3121368"/>
    <lineage>
        <taxon>Bacteria</taxon>
        <taxon>Bacillati</taxon>
        <taxon>Bacillota</taxon>
        <taxon>Bacilli</taxon>
        <taxon>Bacillales</taxon>
        <taxon>Paenibacillaceae</taxon>
        <taxon>Cohnella</taxon>
    </lineage>
</organism>
<proteinExistence type="predicted"/>
<dbReference type="EMBL" id="CP119317">
    <property type="protein sequence ID" value="WEK54714.1"/>
    <property type="molecule type" value="Genomic_DNA"/>
</dbReference>
<dbReference type="SUPFAM" id="SSF53850">
    <property type="entry name" value="Periplasmic binding protein-like II"/>
    <property type="match status" value="1"/>
</dbReference>
<evidence type="ECO:0000256" key="1">
    <source>
        <dbReference type="SAM" id="SignalP"/>
    </source>
</evidence>
<dbReference type="Pfam" id="PF12010">
    <property type="entry name" value="DUF3502"/>
    <property type="match status" value="1"/>
</dbReference>
<dbReference type="Gene3D" id="3.40.190.10">
    <property type="entry name" value="Periplasmic binding protein-like II"/>
    <property type="match status" value="2"/>
</dbReference>
<feature type="signal peptide" evidence="1">
    <location>
        <begin position="1"/>
        <end position="22"/>
    </location>
</feature>
<dbReference type="InterPro" id="IPR022627">
    <property type="entry name" value="DUF3502"/>
</dbReference>
<evidence type="ECO:0000259" key="2">
    <source>
        <dbReference type="Pfam" id="PF12010"/>
    </source>
</evidence>
<reference evidence="3" key="1">
    <citation type="submission" date="2023-03" db="EMBL/GenBank/DDBJ databases">
        <title>Andean soil-derived lignocellulolytic bacterial consortium as a source of novel taxa and putative plastic-active enzymes.</title>
        <authorList>
            <person name="Diaz-Garcia L."/>
            <person name="Chuvochina M."/>
            <person name="Feuerriegel G."/>
            <person name="Bunk B."/>
            <person name="Sproer C."/>
            <person name="Streit W.R."/>
            <person name="Rodriguez L.M."/>
            <person name="Overmann J."/>
            <person name="Jimenez D.J."/>
        </authorList>
    </citation>
    <scope>NUCLEOTIDE SEQUENCE</scope>
    <source>
        <strain evidence="3">MAG 2441</strain>
    </source>
</reference>
<dbReference type="PANTHER" id="PTHR43649:SF17">
    <property type="entry name" value="ABC TRANSPORTER SOLUTE BINDING PROTEIN-SUGAR TRANSPORT"/>
    <property type="match status" value="1"/>
</dbReference>
<accession>A0AA95JFX8</accession>
<evidence type="ECO:0000313" key="3">
    <source>
        <dbReference type="EMBL" id="WEK54714.1"/>
    </source>
</evidence>
<feature type="chain" id="PRO_5041735321" evidence="1">
    <location>
        <begin position="23"/>
        <end position="513"/>
    </location>
</feature>
<sequence length="513" mass="57606">MNIFKRMLILCITVCLCASLVACSLPWNRSKQSIGSNSDVTTLVGYLIGTAPPGLPKVLEQLNHKLEQDIGVNLDLQYIQWGDMATRYPQILSSGGNIDFVFAGNWAYYAQEANKGSFYEITEDMVKKYMPRHYKATNEVAWEEAKVGGKIYIIPSSTPDMKVPVTLIRDDLRKQYGLPEMNRLMDLEPFLAAVKANAPNMIPIQVDKQYDFIKTSANLMWEMGPATVDVVMTTNGFSGVYTDWDDPSGKLLTIYDEPLRSNYIAAAKLVKSWVDQGYINANAFVNKTRSKDLFEQGKSAVAYGNSNDIQSTIAKADEQGWEVKIIPNLSINHTYIMDPYINNGVAIATDSKHVELVMQALDLIMEDPEYNQLVYYGIQGEHFTIDDGKISIPNGMLSEEDSYPPDAAGFWFTNKSQLLPLASWNDEYAKHKSEIGDMLIPYVYAAFNFNALNVQRELDQVNQAAIQYLNPILSGMVSNVDEAFKVAESEINKAGFATILKEAQRQTNEYLHR</sequence>
<dbReference type="PANTHER" id="PTHR43649">
    <property type="entry name" value="ARABINOSE-BINDING PROTEIN-RELATED"/>
    <property type="match status" value="1"/>
</dbReference>
<protein>
    <submittedName>
        <fullName evidence="3">DUF3502 domain-containing protein</fullName>
    </submittedName>
</protein>
<feature type="domain" description="DUF3502" evidence="2">
    <location>
        <begin position="444"/>
        <end position="511"/>
    </location>
</feature>
<evidence type="ECO:0000313" key="4">
    <source>
        <dbReference type="Proteomes" id="UP001178662"/>
    </source>
</evidence>
<dbReference type="InterPro" id="IPR050490">
    <property type="entry name" value="Bact_solute-bd_prot1"/>
</dbReference>
<gene>
    <name evidence="3" type="ORF">P0Y55_01145</name>
</gene>
<dbReference type="PROSITE" id="PS51257">
    <property type="entry name" value="PROKAR_LIPOPROTEIN"/>
    <property type="match status" value="1"/>
</dbReference>
<name>A0AA95JFX8_9BACL</name>
<keyword evidence="4" id="KW-1185">Reference proteome</keyword>
<keyword evidence="1" id="KW-0732">Signal</keyword>
<dbReference type="Proteomes" id="UP001178662">
    <property type="component" value="Chromosome"/>
</dbReference>
<dbReference type="AlphaFoldDB" id="A0AA95JFX8"/>